<evidence type="ECO:0000313" key="6">
    <source>
        <dbReference type="EMBL" id="CAD1847148.1"/>
    </source>
</evidence>
<dbReference type="PANTHER" id="PTHR45987:SF11">
    <property type="entry name" value="OS07G0626100 PROTEIN"/>
    <property type="match status" value="1"/>
</dbReference>
<dbReference type="SUPFAM" id="SSF54736">
    <property type="entry name" value="ClpS-like"/>
    <property type="match status" value="1"/>
</dbReference>
<dbReference type="InterPro" id="IPR013823">
    <property type="entry name" value="Ribosomal_bL12_C"/>
</dbReference>
<dbReference type="Gene3D" id="3.30.1390.10">
    <property type="match status" value="1"/>
</dbReference>
<protein>
    <recommendedName>
        <fullName evidence="5">Large ribosomal subunit protein bL12 C-terminal domain-containing protein</fullName>
    </recommendedName>
</protein>
<dbReference type="InterPro" id="IPR014719">
    <property type="entry name" value="Ribosomal_bL12_C/ClpS-like"/>
</dbReference>
<evidence type="ECO:0000256" key="4">
    <source>
        <dbReference type="SAM" id="MobiDB-lite"/>
    </source>
</evidence>
<dbReference type="HAMAP" id="MF_00368">
    <property type="entry name" value="Ribosomal_bL12"/>
    <property type="match status" value="1"/>
</dbReference>
<dbReference type="InterPro" id="IPR000206">
    <property type="entry name" value="Ribosomal_bL12"/>
</dbReference>
<organism evidence="6">
    <name type="scientific">Ananas comosus var. bracteatus</name>
    <name type="common">red pineapple</name>
    <dbReference type="NCBI Taxonomy" id="296719"/>
    <lineage>
        <taxon>Eukaryota</taxon>
        <taxon>Viridiplantae</taxon>
        <taxon>Streptophyta</taxon>
        <taxon>Embryophyta</taxon>
        <taxon>Tracheophyta</taxon>
        <taxon>Spermatophyta</taxon>
        <taxon>Magnoliopsida</taxon>
        <taxon>Liliopsida</taxon>
        <taxon>Poales</taxon>
        <taxon>Bromeliaceae</taxon>
        <taxon>Bromelioideae</taxon>
        <taxon>Ananas</taxon>
    </lineage>
</organism>
<gene>
    <name evidence="6" type="ORF">CB5_LOCUS30359</name>
</gene>
<accession>A0A6V7QW30</accession>
<dbReference type="GO" id="GO:0006412">
    <property type="term" value="P:translation"/>
    <property type="evidence" value="ECO:0007669"/>
    <property type="project" value="InterPro"/>
</dbReference>
<dbReference type="CDD" id="cd00387">
    <property type="entry name" value="Ribosomal_L7_L12"/>
    <property type="match status" value="1"/>
</dbReference>
<dbReference type="GO" id="GO:0003729">
    <property type="term" value="F:mRNA binding"/>
    <property type="evidence" value="ECO:0007669"/>
    <property type="project" value="TreeGrafter"/>
</dbReference>
<proteinExistence type="inferred from homology"/>
<evidence type="ECO:0000256" key="2">
    <source>
        <dbReference type="ARBA" id="ARBA00022980"/>
    </source>
</evidence>
<keyword evidence="2" id="KW-0689">Ribosomal protein</keyword>
<dbReference type="EMBL" id="CAJEUB010000036">
    <property type="protein sequence ID" value="CAD1847148.1"/>
    <property type="molecule type" value="Genomic_DNA"/>
</dbReference>
<comment type="similarity">
    <text evidence="1">Belongs to the bacterial ribosomal protein bL12 family.</text>
</comment>
<evidence type="ECO:0000256" key="3">
    <source>
        <dbReference type="ARBA" id="ARBA00023274"/>
    </source>
</evidence>
<reference evidence="6" key="1">
    <citation type="submission" date="2020-07" db="EMBL/GenBank/DDBJ databases">
        <authorList>
            <person name="Lin J."/>
        </authorList>
    </citation>
    <scope>NUCLEOTIDE SEQUENCE</scope>
</reference>
<feature type="region of interest" description="Disordered" evidence="4">
    <location>
        <begin position="1"/>
        <end position="29"/>
    </location>
</feature>
<name>A0A6V7QW30_ANACO</name>
<dbReference type="GO" id="GO:0003735">
    <property type="term" value="F:structural constituent of ribosome"/>
    <property type="evidence" value="ECO:0007669"/>
    <property type="project" value="InterPro"/>
</dbReference>
<evidence type="ECO:0000259" key="5">
    <source>
        <dbReference type="Pfam" id="PF00542"/>
    </source>
</evidence>
<dbReference type="Pfam" id="PF00542">
    <property type="entry name" value="Ribosomal_L12"/>
    <property type="match status" value="1"/>
</dbReference>
<feature type="domain" description="Large ribosomal subunit protein bL12 C-terminal" evidence="5">
    <location>
        <begin position="141"/>
        <end position="207"/>
    </location>
</feature>
<keyword evidence="3" id="KW-0687">Ribonucleoprotein</keyword>
<sequence length="208" mass="22196">MSYGLLLSRFSPNTATPHPPPSYRKNPKKLRHVPEDATLLRQNTLPLLPPPPPRPPSVAAVAGAARPLSSAAAESRTQKLERIADELLSLTKAEREDYAVLFRLKLGLNLPSGALASPGSAAADAPAAAEEKEKEKEKTAFDIKLDKFDAAAKIKVIKEVRAFTDLGLKEAKELVEKAPVVVKKGVAKEEAEAIAAKLKGVGATVVLE</sequence>
<dbReference type="AlphaFoldDB" id="A0A6V7QW30"/>
<dbReference type="GO" id="GO:1990904">
    <property type="term" value="C:ribonucleoprotein complex"/>
    <property type="evidence" value="ECO:0007669"/>
    <property type="project" value="UniProtKB-KW"/>
</dbReference>
<dbReference type="GO" id="GO:0005840">
    <property type="term" value="C:ribosome"/>
    <property type="evidence" value="ECO:0007669"/>
    <property type="project" value="UniProtKB-KW"/>
</dbReference>
<dbReference type="PANTHER" id="PTHR45987">
    <property type="entry name" value="39S RIBOSOMAL PROTEIN L12"/>
    <property type="match status" value="1"/>
</dbReference>
<dbReference type="FunFam" id="3.30.1390.10:FF:000001">
    <property type="entry name" value="50S ribosomal protein L7/L12"/>
    <property type="match status" value="1"/>
</dbReference>
<evidence type="ECO:0000256" key="1">
    <source>
        <dbReference type="ARBA" id="ARBA00007197"/>
    </source>
</evidence>